<dbReference type="SUPFAM" id="SSF56672">
    <property type="entry name" value="DNA/RNA polymerases"/>
    <property type="match status" value="1"/>
</dbReference>
<dbReference type="GO" id="GO:0015074">
    <property type="term" value="P:DNA integration"/>
    <property type="evidence" value="ECO:0007669"/>
    <property type="project" value="InterPro"/>
</dbReference>
<dbReference type="Pfam" id="PF05380">
    <property type="entry name" value="Peptidase_A17"/>
    <property type="match status" value="1"/>
</dbReference>
<proteinExistence type="predicted"/>
<dbReference type="GO" id="GO:0003676">
    <property type="term" value="F:nucleic acid binding"/>
    <property type="evidence" value="ECO:0007669"/>
    <property type="project" value="InterPro"/>
</dbReference>
<dbReference type="KEGG" id="bany:112052703"/>
<protein>
    <submittedName>
        <fullName evidence="3">Uncharacterized protein LOC112052703</fullName>
    </submittedName>
</protein>
<dbReference type="PROSITE" id="PS50994">
    <property type="entry name" value="INTEGRASE"/>
    <property type="match status" value="1"/>
</dbReference>
<keyword evidence="2" id="KW-1185">Reference proteome</keyword>
<dbReference type="Pfam" id="PF18701">
    <property type="entry name" value="DUF5641"/>
    <property type="match status" value="1"/>
</dbReference>
<dbReference type="InterPro" id="IPR043502">
    <property type="entry name" value="DNA/RNA_pol_sf"/>
</dbReference>
<organism evidence="2 3">
    <name type="scientific">Bicyclus anynana</name>
    <name type="common">Squinting bush brown butterfly</name>
    <dbReference type="NCBI Taxonomy" id="110368"/>
    <lineage>
        <taxon>Eukaryota</taxon>
        <taxon>Metazoa</taxon>
        <taxon>Ecdysozoa</taxon>
        <taxon>Arthropoda</taxon>
        <taxon>Hexapoda</taxon>
        <taxon>Insecta</taxon>
        <taxon>Pterygota</taxon>
        <taxon>Neoptera</taxon>
        <taxon>Endopterygota</taxon>
        <taxon>Lepidoptera</taxon>
        <taxon>Glossata</taxon>
        <taxon>Ditrysia</taxon>
        <taxon>Papilionoidea</taxon>
        <taxon>Nymphalidae</taxon>
        <taxon>Satyrinae</taxon>
        <taxon>Satyrini</taxon>
        <taxon>Mycalesina</taxon>
        <taxon>Bicyclus</taxon>
    </lineage>
</organism>
<dbReference type="RefSeq" id="XP_023947649.2">
    <property type="nucleotide sequence ID" value="XM_024091881.2"/>
</dbReference>
<dbReference type="AlphaFoldDB" id="A0A6J1NL38"/>
<dbReference type="InterPro" id="IPR036397">
    <property type="entry name" value="RNaseH_sf"/>
</dbReference>
<dbReference type="Proteomes" id="UP001652582">
    <property type="component" value="Chromosome 8"/>
</dbReference>
<dbReference type="Gene3D" id="3.10.10.10">
    <property type="entry name" value="HIV Type 1 Reverse Transcriptase, subunit A, domain 1"/>
    <property type="match status" value="1"/>
</dbReference>
<dbReference type="PANTHER" id="PTHR47331:SF1">
    <property type="entry name" value="GAG-LIKE PROTEIN"/>
    <property type="match status" value="1"/>
</dbReference>
<feature type="domain" description="Integrase catalytic" evidence="1">
    <location>
        <begin position="752"/>
        <end position="939"/>
    </location>
</feature>
<dbReference type="InterPro" id="IPR040676">
    <property type="entry name" value="DUF5641"/>
</dbReference>
<dbReference type="GeneID" id="112052703"/>
<dbReference type="InterPro" id="IPR043128">
    <property type="entry name" value="Rev_trsase/Diguanyl_cyclase"/>
</dbReference>
<dbReference type="Gene3D" id="3.30.70.270">
    <property type="match status" value="1"/>
</dbReference>
<evidence type="ECO:0000313" key="2">
    <source>
        <dbReference type="Proteomes" id="UP001652582"/>
    </source>
</evidence>
<dbReference type="OrthoDB" id="8036689at2759"/>
<reference evidence="3" key="1">
    <citation type="submission" date="2025-08" db="UniProtKB">
        <authorList>
            <consortium name="RefSeq"/>
        </authorList>
    </citation>
    <scope>IDENTIFICATION</scope>
</reference>
<gene>
    <name evidence="3" type="primary">LOC112052703</name>
</gene>
<evidence type="ECO:0000259" key="1">
    <source>
        <dbReference type="PROSITE" id="PS50994"/>
    </source>
</evidence>
<dbReference type="PANTHER" id="PTHR47331">
    <property type="entry name" value="PHD-TYPE DOMAIN-CONTAINING PROTEIN"/>
    <property type="match status" value="1"/>
</dbReference>
<dbReference type="InterPro" id="IPR008042">
    <property type="entry name" value="Retrotrans_Pao"/>
</dbReference>
<evidence type="ECO:0000313" key="3">
    <source>
        <dbReference type="RefSeq" id="XP_023947649.2"/>
    </source>
</evidence>
<dbReference type="Gene3D" id="3.30.420.10">
    <property type="entry name" value="Ribonuclease H-like superfamily/Ribonuclease H"/>
    <property type="match status" value="1"/>
</dbReference>
<dbReference type="Pfam" id="PF00078">
    <property type="entry name" value="RVT_1"/>
    <property type="match status" value="1"/>
</dbReference>
<accession>A0A6J1NL38</accession>
<dbReference type="InterPro" id="IPR000477">
    <property type="entry name" value="RT_dom"/>
</dbReference>
<dbReference type="SUPFAM" id="SSF53098">
    <property type="entry name" value="Ribonuclease H-like"/>
    <property type="match status" value="1"/>
</dbReference>
<sequence length="1054" mass="119115">MPLKDNPSVLGNSFHTAKCRFLSLEHKFVKDPVFKSKYVEFMQEYERLGHMTENSYLINRSVNIKNYYIPHHMVQASTSSKYRTVFNASSATSSGLSLNDIQMVGPTVQDDLYSILIRFRQHKYIVTGDIEKMYRAIELNPIQRSLQQIVFRYDSTEPLKTYTLNTLTYGTASAPYLATKCLVSLASSAPNEMVARSIQHDFYVDDFLGGAADFDETIKLCKGVIDTLKSAQFNLRKLKSNNLKILEAISPSSSKIDTILEISNSVNINTSAKTLGLNWISDVDSLSFSISIKLRDKVTKRHILSVISQIFDPLGLVGPCVVEAKLIMQKLWIEQCSWDEEVSQAIRTSWISFAEALPSLNQLKVPRWVLDDNSLVHEVHVFADSSERAYGACLYIRSVNKHNLVTVRLLTSKSRVAPIKPTTIPRLELCGTLLAARLCDKVLNSLTIPISKCRFWCDSMIVLGWLNTPSPRLKSFVRNRVNEIKDITKGHAWSYVPSKDNPADLLSRGLKADSINNSVLWWSGPAFLAKNEIEWPKTPNEREDLPELILHCNFVMDDGCETSVDSINNLIKNKSSFTNLQNIIAYIKRFVYNCKHKTKLTGCLSTIELQNALNLIIHKSQVEMFPDEYSLLKAGKALSPKNRLKSLTPFLDNNDLLRIGGRLDNSPYTYDTKHPILLCSKHHVTKIIFENYHIKHLHAPPRLLLAIVRQTYWPLGGTNLAKVTVNKCVRCFRHKAESVQPIMGQLPKSRTQLEFPFLDCNCDYAGPVMIADRVGRGCKLIKSYVAIFICNSTKACHIELVTALSSKAFIAALNRMIARRGKIRSITSDRGTCFTGASTELAQLLVQSDLQGQIAQEGIEFKFVPSYTPHFNGLAEAAVRSTKHHLKRLLQLTHFTYEEMTTCLAQIEAVLNSRPLTPFSSDPTDFSVLTPAHFLIGRPLTTLPHPDIPIDVNINRLDRFKRIETIKQHFWRRFSVEYVGLLQTKTKWTASKGDLNLGALVLIKDKTLPPLLWRLGRITQLYPGNDGVVRVAEVQTQTGLIRRAFNNICPLPQF</sequence>
<dbReference type="InterPro" id="IPR001584">
    <property type="entry name" value="Integrase_cat-core"/>
</dbReference>
<name>A0A6J1NL38_BICAN</name>
<dbReference type="InterPro" id="IPR012337">
    <property type="entry name" value="RNaseH-like_sf"/>
</dbReference>